<dbReference type="OrthoDB" id="5023745at2"/>
<proteinExistence type="predicted"/>
<protein>
    <submittedName>
        <fullName evidence="2">Uncharacterized protein</fullName>
    </submittedName>
</protein>
<evidence type="ECO:0000313" key="3">
    <source>
        <dbReference type="Proteomes" id="UP000221369"/>
    </source>
</evidence>
<organism evidence="2 3">
    <name type="scientific">Paramicrobacterium agarici</name>
    <dbReference type="NCBI Taxonomy" id="630514"/>
    <lineage>
        <taxon>Bacteria</taxon>
        <taxon>Bacillati</taxon>
        <taxon>Actinomycetota</taxon>
        <taxon>Actinomycetes</taxon>
        <taxon>Micrococcales</taxon>
        <taxon>Microbacteriaceae</taxon>
        <taxon>Paramicrobacterium</taxon>
    </lineage>
</organism>
<comment type="caution">
    <text evidence="2">The sequence shown here is derived from an EMBL/GenBank/DDBJ whole genome shotgun (WGS) entry which is preliminary data.</text>
</comment>
<evidence type="ECO:0000313" key="2">
    <source>
        <dbReference type="EMBL" id="PFG31285.1"/>
    </source>
</evidence>
<reference evidence="2 3" key="1">
    <citation type="submission" date="2017-10" db="EMBL/GenBank/DDBJ databases">
        <title>Sequencing the genomes of 1000 actinobacteria strains.</title>
        <authorList>
            <person name="Klenk H.-P."/>
        </authorList>
    </citation>
    <scope>NUCLEOTIDE SEQUENCE [LARGE SCALE GENOMIC DNA]</scope>
    <source>
        <strain evidence="2 3">DSM 21798</strain>
    </source>
</reference>
<evidence type="ECO:0000256" key="1">
    <source>
        <dbReference type="SAM" id="MobiDB-lite"/>
    </source>
</evidence>
<feature type="compositionally biased region" description="Polar residues" evidence="1">
    <location>
        <begin position="1"/>
        <end position="18"/>
    </location>
</feature>
<dbReference type="EMBL" id="PDJE01000001">
    <property type="protein sequence ID" value="PFG31285.1"/>
    <property type="molecule type" value="Genomic_DNA"/>
</dbReference>
<name>A0A2A9DYS7_9MICO</name>
<dbReference type="AlphaFoldDB" id="A0A2A9DYS7"/>
<feature type="region of interest" description="Disordered" evidence="1">
    <location>
        <begin position="1"/>
        <end position="21"/>
    </location>
</feature>
<dbReference type="Proteomes" id="UP000221369">
    <property type="component" value="Unassembled WGS sequence"/>
</dbReference>
<gene>
    <name evidence="2" type="ORF">ATJ78_2246</name>
</gene>
<sequence>MTRLSSSYRTTETDQITQDAEDVTAAREMIEKAVPDGFEIIQLDIGKTEEGARVTGIIRSTTITPIEASGPDYPSALEALRAQVPDGCVSTGILIVEE</sequence>
<keyword evidence="3" id="KW-1185">Reference proteome</keyword>
<accession>A0A2A9DYS7</accession>
<dbReference type="RefSeq" id="WP_098407655.1">
    <property type="nucleotide sequence ID" value="NZ_PDJE01000001.1"/>
</dbReference>